<evidence type="ECO:0000256" key="9">
    <source>
        <dbReference type="ARBA" id="ARBA00023098"/>
    </source>
</evidence>
<dbReference type="UniPathway" id="UPA00094"/>
<evidence type="ECO:0000256" key="12">
    <source>
        <dbReference type="ARBA" id="ARBA00023239"/>
    </source>
</evidence>
<evidence type="ECO:0000256" key="2">
    <source>
        <dbReference type="ARBA" id="ARBA00005194"/>
    </source>
</evidence>
<dbReference type="STRING" id="1230905.A0A1G4KFV0"/>
<dbReference type="GO" id="GO:0030148">
    <property type="term" value="P:sphingolipid biosynthetic process"/>
    <property type="evidence" value="ECO:0007669"/>
    <property type="project" value="TreeGrafter"/>
</dbReference>
<dbReference type="GO" id="GO:0102158">
    <property type="term" value="F:very-long-chain (3R)-3-hydroxyacyl-CoA dehydratase activity"/>
    <property type="evidence" value="ECO:0007669"/>
    <property type="project" value="UniProtKB-EC"/>
</dbReference>
<evidence type="ECO:0000256" key="10">
    <source>
        <dbReference type="ARBA" id="ARBA00023136"/>
    </source>
</evidence>
<evidence type="ECO:0000256" key="5">
    <source>
        <dbReference type="ARBA" id="ARBA00022516"/>
    </source>
</evidence>
<accession>A0A1G4KFV0</accession>
<keyword evidence="7 14" id="KW-0276">Fatty acid metabolism</keyword>
<evidence type="ECO:0000256" key="11">
    <source>
        <dbReference type="ARBA" id="ARBA00023160"/>
    </source>
</evidence>
<comment type="catalytic activity">
    <reaction evidence="13 14">
        <text>a very-long-chain (3R)-3-hydroxyacyl-CoA = a very-long-chain (2E)-enoyl-CoA + H2O</text>
        <dbReference type="Rhea" id="RHEA:45812"/>
        <dbReference type="ChEBI" id="CHEBI:15377"/>
        <dbReference type="ChEBI" id="CHEBI:83728"/>
        <dbReference type="ChEBI" id="CHEBI:85440"/>
        <dbReference type="EC" id="4.2.1.134"/>
    </reaction>
</comment>
<dbReference type="OrthoDB" id="46988at2759"/>
<organism evidence="15 16">
    <name type="scientific">Lachancea mirantina</name>
    <dbReference type="NCBI Taxonomy" id="1230905"/>
    <lineage>
        <taxon>Eukaryota</taxon>
        <taxon>Fungi</taxon>
        <taxon>Dikarya</taxon>
        <taxon>Ascomycota</taxon>
        <taxon>Saccharomycotina</taxon>
        <taxon>Saccharomycetes</taxon>
        <taxon>Saccharomycetales</taxon>
        <taxon>Saccharomycetaceae</taxon>
        <taxon>Lachancea</taxon>
    </lineage>
</organism>
<dbReference type="EMBL" id="LT598468">
    <property type="protein sequence ID" value="SCV03379.1"/>
    <property type="molecule type" value="Genomic_DNA"/>
</dbReference>
<dbReference type="GO" id="GO:0030497">
    <property type="term" value="P:fatty acid elongation"/>
    <property type="evidence" value="ECO:0007669"/>
    <property type="project" value="TreeGrafter"/>
</dbReference>
<evidence type="ECO:0000256" key="8">
    <source>
        <dbReference type="ARBA" id="ARBA00022989"/>
    </source>
</evidence>
<feature type="transmembrane region" description="Helical" evidence="14">
    <location>
        <begin position="12"/>
        <end position="31"/>
    </location>
</feature>
<dbReference type="InterPro" id="IPR007482">
    <property type="entry name" value="Tyr_Pase-like_PTPLA"/>
</dbReference>
<name>A0A1G4KFV0_9SACH</name>
<keyword evidence="5 14" id="KW-0444">Lipid biosynthesis</keyword>
<dbReference type="GO" id="GO:0042761">
    <property type="term" value="P:very long-chain fatty acid biosynthetic process"/>
    <property type="evidence" value="ECO:0007669"/>
    <property type="project" value="TreeGrafter"/>
</dbReference>
<evidence type="ECO:0000256" key="6">
    <source>
        <dbReference type="ARBA" id="ARBA00022692"/>
    </source>
</evidence>
<keyword evidence="10 14" id="KW-0472">Membrane</keyword>
<feature type="transmembrane region" description="Helical" evidence="14">
    <location>
        <begin position="172"/>
        <end position="193"/>
    </location>
</feature>
<evidence type="ECO:0000256" key="1">
    <source>
        <dbReference type="ARBA" id="ARBA00004141"/>
    </source>
</evidence>
<evidence type="ECO:0000256" key="3">
    <source>
        <dbReference type="ARBA" id="ARBA00007811"/>
    </source>
</evidence>
<dbReference type="AlphaFoldDB" id="A0A1G4KFV0"/>
<comment type="pathway">
    <text evidence="2 14">Lipid metabolism; fatty acid biosynthesis.</text>
</comment>
<protein>
    <recommendedName>
        <fullName evidence="4 14">Very-long-chain (3R)-3-hydroxyacyl-CoA dehydratase</fullName>
        <ecNumber evidence="4 14">4.2.1.134</ecNumber>
    </recommendedName>
</protein>
<comment type="similarity">
    <text evidence="3 14">Belongs to the very long-chain fatty acids dehydratase HACD family.</text>
</comment>
<dbReference type="Proteomes" id="UP000191024">
    <property type="component" value="Chromosome H"/>
</dbReference>
<keyword evidence="16" id="KW-1185">Reference proteome</keyword>
<proteinExistence type="inferred from homology"/>
<comment type="function">
    <text evidence="14">Catalyzes the third of the four reactions of the long-chain fatty acids elongation cycle. This endoplasmic reticulum-bound enzymatic process, allows the addition of two carbons to the chain of long- and very long-chain fatty acids/VLCFAs per cycle. This enzyme catalyzes the dehydration of the 3-hydroxyacyl-CoA intermediate into trans-2,3-enoyl-CoA, within each cycle of fatty acid elongation. Thereby, it participates to the production of VLCFAs of different chain lengths that are involved in multiple biological processes as precursors of membrane lipids and lipid mediators.</text>
</comment>
<keyword evidence="9 14" id="KW-0443">Lipid metabolism</keyword>
<keyword evidence="8 14" id="KW-1133">Transmembrane helix</keyword>
<keyword evidence="14" id="KW-0256">Endoplasmic reticulum</keyword>
<dbReference type="GO" id="GO:0005789">
    <property type="term" value="C:endoplasmic reticulum membrane"/>
    <property type="evidence" value="ECO:0007669"/>
    <property type="project" value="UniProtKB-SubCell"/>
</dbReference>
<feature type="transmembrane region" description="Helical" evidence="14">
    <location>
        <begin position="145"/>
        <end position="166"/>
    </location>
</feature>
<comment type="caution">
    <text evidence="14">Lacks conserved residue(s) required for the propagation of feature annotation.</text>
</comment>
<keyword evidence="11 14" id="KW-0275">Fatty acid biosynthesis</keyword>
<evidence type="ECO:0000256" key="13">
    <source>
        <dbReference type="ARBA" id="ARBA00036671"/>
    </source>
</evidence>
<evidence type="ECO:0000256" key="4">
    <source>
        <dbReference type="ARBA" id="ARBA00013122"/>
    </source>
</evidence>
<evidence type="ECO:0000256" key="14">
    <source>
        <dbReference type="RuleBase" id="RU363109"/>
    </source>
</evidence>
<keyword evidence="6 14" id="KW-0812">Transmembrane</keyword>
<keyword evidence="12 14" id="KW-0456">Lyase</keyword>
<gene>
    <name evidence="15" type="ORF">LAMI_0H07690G</name>
</gene>
<evidence type="ECO:0000313" key="16">
    <source>
        <dbReference type="Proteomes" id="UP000191024"/>
    </source>
</evidence>
<sequence length="219" mass="24986">MAKQVSHFNPLALYNLFSAGLWGYLLFKVIFEYSKLGQPAFYESTKNSLTYVQLGALIEILNSLLGIVRAPLLTTLAQVASRLLIAVGIFQYVPDAPNARAWPYVSLISAWSATEVVRYLFYYFNLTSSSGAPVFLQILRYNMFWVLYPLGVLSELLIIYSALPLVETRFGIVYHRLLIVAMLTYIPGFPMLFTHMMVQRKKTMKALFSQKKKRTEKAD</sequence>
<dbReference type="EC" id="4.2.1.134" evidence="4 14"/>
<evidence type="ECO:0000313" key="15">
    <source>
        <dbReference type="EMBL" id="SCV03379.1"/>
    </source>
</evidence>
<feature type="transmembrane region" description="Helical" evidence="14">
    <location>
        <begin position="51"/>
        <end position="68"/>
    </location>
</feature>
<evidence type="ECO:0000256" key="7">
    <source>
        <dbReference type="ARBA" id="ARBA00022832"/>
    </source>
</evidence>
<dbReference type="PANTHER" id="PTHR11035">
    <property type="entry name" value="VERY-LONG-CHAIN (3R)-3-HYDROXYACYL-COA DEHYDRATASE"/>
    <property type="match status" value="1"/>
</dbReference>
<dbReference type="Pfam" id="PF04387">
    <property type="entry name" value="PTPLA"/>
    <property type="match status" value="1"/>
</dbReference>
<comment type="subcellular location">
    <subcellularLocation>
        <location evidence="14">Endoplasmic reticulum membrane</location>
        <topology evidence="14">Multi-pass membrane protein</topology>
    </subcellularLocation>
    <subcellularLocation>
        <location evidence="1">Membrane</location>
        <topology evidence="1">Multi-pass membrane protein</topology>
    </subcellularLocation>
</comment>
<dbReference type="PANTHER" id="PTHR11035:SF3">
    <property type="entry name" value="VERY-LONG-CHAIN (3R)-3-HYDROXYACYL-COA DEHYDRATASE"/>
    <property type="match status" value="1"/>
</dbReference>
<reference evidence="16" key="1">
    <citation type="submission" date="2016-03" db="EMBL/GenBank/DDBJ databases">
        <authorList>
            <person name="Devillers H."/>
        </authorList>
    </citation>
    <scope>NUCLEOTIDE SEQUENCE [LARGE SCALE GENOMIC DNA]</scope>
</reference>